<evidence type="ECO:0000256" key="4">
    <source>
        <dbReference type="ARBA" id="ARBA00022801"/>
    </source>
</evidence>
<dbReference type="SUPFAM" id="SSF50630">
    <property type="entry name" value="Acid proteases"/>
    <property type="match status" value="1"/>
</dbReference>
<name>A0A1D6LUX8_MAIZE</name>
<evidence type="ECO:0000256" key="5">
    <source>
        <dbReference type="ARBA" id="ARBA00023180"/>
    </source>
</evidence>
<dbReference type="CDD" id="cd05476">
    <property type="entry name" value="pepsin_A_like_plant"/>
    <property type="match status" value="1"/>
</dbReference>
<keyword evidence="2 6" id="KW-0645">Protease</keyword>
<dbReference type="AlphaFoldDB" id="A0A1D6LUX8"/>
<dbReference type="PROSITE" id="PS51767">
    <property type="entry name" value="PEPTIDASE_A1"/>
    <property type="match status" value="1"/>
</dbReference>
<dbReference type="InterPro" id="IPR021109">
    <property type="entry name" value="Peptidase_aspartic_dom_sf"/>
</dbReference>
<comment type="similarity">
    <text evidence="1">Belongs to the peptidase A1 family.</text>
</comment>
<evidence type="ECO:0000256" key="1">
    <source>
        <dbReference type="ARBA" id="ARBA00007447"/>
    </source>
</evidence>
<dbReference type="GO" id="GO:0006508">
    <property type="term" value="P:proteolysis"/>
    <property type="evidence" value="ECO:0007669"/>
    <property type="project" value="UniProtKB-KW"/>
</dbReference>
<keyword evidence="5" id="KW-0325">Glycoprotein</keyword>
<reference evidence="6" key="1">
    <citation type="submission" date="2015-12" db="EMBL/GenBank/DDBJ databases">
        <title>Update maize B73 reference genome by single molecule sequencing technologies.</title>
        <authorList>
            <consortium name="Maize Genome Sequencing Project"/>
            <person name="Ware D."/>
        </authorList>
    </citation>
    <scope>NUCLEOTIDE SEQUENCE</scope>
    <source>
        <tissue evidence="6">Seedling</tissue>
    </source>
</reference>
<dbReference type="EMBL" id="CM000782">
    <property type="protein sequence ID" value="AQK83118.1"/>
    <property type="molecule type" value="Genomic_DNA"/>
</dbReference>
<dbReference type="PANTHER" id="PTHR47967">
    <property type="entry name" value="OS07G0603500 PROTEIN-RELATED"/>
    <property type="match status" value="1"/>
</dbReference>
<keyword evidence="4" id="KW-0378">Hydrolase</keyword>
<gene>
    <name evidence="6" type="ORF">ZEAMMB73_Zm00001d037153</name>
</gene>
<dbReference type="ExpressionAtlas" id="A0A1D6LUX8">
    <property type="expression patterns" value="baseline and differential"/>
</dbReference>
<evidence type="ECO:0000256" key="2">
    <source>
        <dbReference type="ARBA" id="ARBA00022670"/>
    </source>
</evidence>
<dbReference type="InterPro" id="IPR032799">
    <property type="entry name" value="TAXi_C"/>
</dbReference>
<keyword evidence="3" id="KW-0064">Aspartyl protease</keyword>
<dbReference type="InParanoid" id="A0A1D6LUX8"/>
<dbReference type="Pfam" id="PF14541">
    <property type="entry name" value="TAXi_C"/>
    <property type="match status" value="1"/>
</dbReference>
<dbReference type="GO" id="GO:0004190">
    <property type="term" value="F:aspartic-type endopeptidase activity"/>
    <property type="evidence" value="ECO:0007669"/>
    <property type="project" value="UniProtKB-KW"/>
</dbReference>
<dbReference type="InterPro" id="IPR033121">
    <property type="entry name" value="PEPTIDASE_A1"/>
</dbReference>
<organism evidence="6">
    <name type="scientific">Zea mays</name>
    <name type="common">Maize</name>
    <dbReference type="NCBI Taxonomy" id="4577"/>
    <lineage>
        <taxon>Eukaryota</taxon>
        <taxon>Viridiplantae</taxon>
        <taxon>Streptophyta</taxon>
        <taxon>Embryophyta</taxon>
        <taxon>Tracheophyta</taxon>
        <taxon>Spermatophyta</taxon>
        <taxon>Magnoliopsida</taxon>
        <taxon>Liliopsida</taxon>
        <taxon>Poales</taxon>
        <taxon>Poaceae</taxon>
        <taxon>PACMAD clade</taxon>
        <taxon>Panicoideae</taxon>
        <taxon>Andropogonodae</taxon>
        <taxon>Andropogoneae</taxon>
        <taxon>Tripsacinae</taxon>
        <taxon>Zea</taxon>
    </lineage>
</organism>
<sequence length="393" mass="42844">MNCSMPGLVAYALFFTLLFTAPATSTAGLTMRADLTHVDKGRGFTRWELVSRMAARSRARAASLYHRGGHYGDPVTATVVRMPAEYLIHLNIGTPRPQRVALTMDTGSDLCFYLCSYGDRSITAGHIFKDTFTFMSPNGVPVAVSELAFGCGDYNTGLFVSNESGIAGFGRGPQSLPSQLKVGRFSYCLTLVTESKSSVVILGTPPDPDGLRAHTTGPFQSTPIIYNPLIPTFYYLSLEGITVGKTRLPFDKSVFALKKDGSGGTVIDSGTSLTTLPEAVFELLQEELVAQFPLPRYDNTPEVGDRLCFRRPKGGKQVPVPKLILHLAGADMDLPRDNYFVEEPDSGVMCLQINGAEDTTMVLIGNFQQQNMHVVYDVENNKLLFAPAQCDKL</sequence>
<dbReference type="PANTHER" id="PTHR47967:SF31">
    <property type="entry name" value="ASPARTYL PROTEASE FAMILY PROTEIN"/>
    <property type="match status" value="1"/>
</dbReference>
<evidence type="ECO:0000313" key="6">
    <source>
        <dbReference type="EMBL" id="AQK83118.1"/>
    </source>
</evidence>
<evidence type="ECO:0000256" key="3">
    <source>
        <dbReference type="ARBA" id="ARBA00022750"/>
    </source>
</evidence>
<dbReference type="IntAct" id="A0A1D6LUX8">
    <property type="interactions" value="1"/>
</dbReference>
<dbReference type="Gene3D" id="2.40.70.10">
    <property type="entry name" value="Acid Proteases"/>
    <property type="match status" value="2"/>
</dbReference>
<accession>A0A1D6LUX8</accession>
<dbReference type="InterPro" id="IPR032861">
    <property type="entry name" value="TAXi_N"/>
</dbReference>
<protein>
    <submittedName>
        <fullName evidence="6">Eukaryotic aspartyl protease family protein</fullName>
    </submittedName>
</protein>
<dbReference type="Pfam" id="PF14543">
    <property type="entry name" value="TAXi_N"/>
    <property type="match status" value="1"/>
</dbReference>
<dbReference type="InterPro" id="IPR051708">
    <property type="entry name" value="Plant_Aspart_Prot_A1"/>
</dbReference>
<proteinExistence type="inferred from homology"/>
<dbReference type="InterPro" id="IPR034161">
    <property type="entry name" value="Pepsin-like_plant"/>
</dbReference>
<dbReference type="FunFam" id="2.40.70.10:FF:000029">
    <property type="entry name" value="Aspartyl protease family protein"/>
    <property type="match status" value="1"/>
</dbReference>
<dbReference type="SMR" id="A0A1D6LUX8"/>